<dbReference type="AlphaFoldDB" id="A0A830F362"/>
<protein>
    <submittedName>
        <fullName evidence="2">Exonuclease</fullName>
    </submittedName>
</protein>
<dbReference type="InterPro" id="IPR012337">
    <property type="entry name" value="RNaseH-like_sf"/>
</dbReference>
<keyword evidence="3" id="KW-1185">Reference proteome</keyword>
<comment type="caution">
    <text evidence="2">The sequence shown here is derived from an EMBL/GenBank/DDBJ whole genome shotgun (WGS) entry which is preliminary data.</text>
</comment>
<dbReference type="Gene3D" id="3.30.420.10">
    <property type="entry name" value="Ribonuclease H-like superfamily/Ribonuclease H"/>
    <property type="match status" value="1"/>
</dbReference>
<dbReference type="Proteomes" id="UP000607197">
    <property type="component" value="Unassembled WGS sequence"/>
</dbReference>
<evidence type="ECO:0000259" key="1">
    <source>
        <dbReference type="Pfam" id="PF13482"/>
    </source>
</evidence>
<dbReference type="EMBL" id="BMPG01000002">
    <property type="protein sequence ID" value="GGL58232.1"/>
    <property type="molecule type" value="Genomic_DNA"/>
</dbReference>
<sequence length="263" mass="29253">MRPNALSVSVADSLAMRVENSFIGVDGVGERTERKLWEQGVTHWDDFDADLLGSKTGAAVADYIDEGTTRLDAGDARFFADSLPDSEHWRLYENFRTSTAFFDIETTGLDAASSVVTTVSVTVDGETTTLVRGQDLTGENLRALFDDAALLVSFNGKRFDVPFLEHHFDVALADRPHVDLMYLAKRVGLSGGLKAIEPELGIHRDDDVDGREAVRLWRQYENHGDDAALDRLVAYNRDDTEHLETILDEVAGRVRAETFDPYL</sequence>
<name>A0A830F362_9EURY</name>
<keyword evidence="2" id="KW-0378">Hydrolase</keyword>
<reference evidence="2" key="2">
    <citation type="submission" date="2020-09" db="EMBL/GenBank/DDBJ databases">
        <authorList>
            <person name="Sun Q."/>
            <person name="Ohkuma M."/>
        </authorList>
    </citation>
    <scope>NUCLEOTIDE SEQUENCE</scope>
    <source>
        <strain evidence="2">JCM 19596</strain>
    </source>
</reference>
<dbReference type="Pfam" id="PF13482">
    <property type="entry name" value="RNase_H_2"/>
    <property type="match status" value="1"/>
</dbReference>
<organism evidence="2 3">
    <name type="scientific">Halocalculus aciditolerans</name>
    <dbReference type="NCBI Taxonomy" id="1383812"/>
    <lineage>
        <taxon>Archaea</taxon>
        <taxon>Methanobacteriati</taxon>
        <taxon>Methanobacteriota</taxon>
        <taxon>Stenosarchaea group</taxon>
        <taxon>Halobacteria</taxon>
        <taxon>Halobacteriales</taxon>
        <taxon>Halobacteriaceae</taxon>
        <taxon>Halocalculus</taxon>
    </lineage>
</organism>
<dbReference type="SUPFAM" id="SSF53098">
    <property type="entry name" value="Ribonuclease H-like"/>
    <property type="match status" value="1"/>
</dbReference>
<dbReference type="PANTHER" id="PTHR38462:SF1">
    <property type="entry name" value="YPRB RIBONUCLEASE H-LIKE DOMAIN-CONTAINING PROTEIN"/>
    <property type="match status" value="1"/>
</dbReference>
<dbReference type="GO" id="GO:0003676">
    <property type="term" value="F:nucleic acid binding"/>
    <property type="evidence" value="ECO:0007669"/>
    <property type="project" value="InterPro"/>
</dbReference>
<gene>
    <name evidence="2" type="ORF">GCM10009039_15580</name>
</gene>
<dbReference type="PANTHER" id="PTHR38462">
    <property type="entry name" value="EXONUCLEASE-LIKE PROTEIN"/>
    <property type="match status" value="1"/>
</dbReference>
<dbReference type="GO" id="GO:0004527">
    <property type="term" value="F:exonuclease activity"/>
    <property type="evidence" value="ECO:0007669"/>
    <property type="project" value="UniProtKB-KW"/>
</dbReference>
<keyword evidence="2" id="KW-0269">Exonuclease</keyword>
<accession>A0A830F362</accession>
<feature type="domain" description="YprB ribonuclease H-like" evidence="1">
    <location>
        <begin position="100"/>
        <end position="249"/>
    </location>
</feature>
<evidence type="ECO:0000313" key="2">
    <source>
        <dbReference type="EMBL" id="GGL58232.1"/>
    </source>
</evidence>
<proteinExistence type="predicted"/>
<keyword evidence="2" id="KW-0540">Nuclease</keyword>
<evidence type="ECO:0000313" key="3">
    <source>
        <dbReference type="Proteomes" id="UP000607197"/>
    </source>
</evidence>
<dbReference type="InterPro" id="IPR036397">
    <property type="entry name" value="RNaseH_sf"/>
</dbReference>
<reference evidence="2" key="1">
    <citation type="journal article" date="2014" name="Int. J. Syst. Evol. Microbiol.">
        <title>Complete genome sequence of Corynebacterium casei LMG S-19264T (=DSM 44701T), isolated from a smear-ripened cheese.</title>
        <authorList>
            <consortium name="US DOE Joint Genome Institute (JGI-PGF)"/>
            <person name="Walter F."/>
            <person name="Albersmeier A."/>
            <person name="Kalinowski J."/>
            <person name="Ruckert C."/>
        </authorList>
    </citation>
    <scope>NUCLEOTIDE SEQUENCE</scope>
    <source>
        <strain evidence="2">JCM 19596</strain>
    </source>
</reference>
<dbReference type="InterPro" id="IPR038720">
    <property type="entry name" value="YprB_RNase_H-like_dom"/>
</dbReference>